<dbReference type="EMBL" id="SMKU01000017">
    <property type="protein sequence ID" value="TDD94785.1"/>
    <property type="molecule type" value="Genomic_DNA"/>
</dbReference>
<gene>
    <name evidence="3" type="ORF">E1298_06350</name>
</gene>
<dbReference type="AlphaFoldDB" id="A0A4R5C6T4"/>
<keyword evidence="4" id="KW-1185">Reference proteome</keyword>
<dbReference type="Proteomes" id="UP000294513">
    <property type="component" value="Unassembled WGS sequence"/>
</dbReference>
<accession>A0A4R5C6T4</accession>
<feature type="domain" description="DUF4132" evidence="2">
    <location>
        <begin position="832"/>
        <end position="1013"/>
    </location>
</feature>
<name>A0A4R5C6T4_9ACTN</name>
<comment type="caution">
    <text evidence="3">The sequence shown here is derived from an EMBL/GenBank/DDBJ whole genome shotgun (WGS) entry which is preliminary data.</text>
</comment>
<evidence type="ECO:0000259" key="2">
    <source>
        <dbReference type="Pfam" id="PF13569"/>
    </source>
</evidence>
<dbReference type="InterPro" id="IPR025406">
    <property type="entry name" value="DUF4132"/>
</dbReference>
<evidence type="ECO:0000313" key="3">
    <source>
        <dbReference type="EMBL" id="TDD94785.1"/>
    </source>
</evidence>
<evidence type="ECO:0000256" key="1">
    <source>
        <dbReference type="SAM" id="MobiDB-lite"/>
    </source>
</evidence>
<proteinExistence type="predicted"/>
<protein>
    <submittedName>
        <fullName evidence="3">DUF4132 domain-containing protein</fullName>
    </submittedName>
</protein>
<reference evidence="3 4" key="1">
    <citation type="submission" date="2019-03" db="EMBL/GenBank/DDBJ databases">
        <title>Draft genome sequences of novel Actinobacteria.</title>
        <authorList>
            <person name="Sahin N."/>
            <person name="Ay H."/>
            <person name="Saygin H."/>
        </authorList>
    </citation>
    <scope>NUCLEOTIDE SEQUENCE [LARGE SCALE GENOMIC DNA]</scope>
    <source>
        <strain evidence="3 4">H3C3</strain>
    </source>
</reference>
<organism evidence="3 4">
    <name type="scientific">Actinomadura rubrisoli</name>
    <dbReference type="NCBI Taxonomy" id="2530368"/>
    <lineage>
        <taxon>Bacteria</taxon>
        <taxon>Bacillati</taxon>
        <taxon>Actinomycetota</taxon>
        <taxon>Actinomycetes</taxon>
        <taxon>Streptosporangiales</taxon>
        <taxon>Thermomonosporaceae</taxon>
        <taxon>Actinomadura</taxon>
    </lineage>
</organism>
<sequence>MDDQLSPLPDEDALTLPDAWRRSLHARRGGAPGPKIKVDAAAPRAARSLIEETGGAVASLLRGEHGDLELTGAARRYLDGADDPAGAAAVAAVTEMGVGQRRREEVNRTFVDSWVVEHGIAFAACALVELSRTEGSRRAGGDWIGTWVGAVHRELDDLNPASPEAMRRVRGLLAVADEPDYAEAVKRLEAHRSTWATRWLVSYLVPTREDWVDECCAADVAHPRGTAQRWLALSSLGRADQFANAYIGRGLSWGNATRALLTTIVDGAGAGALPYLLDNADDTYIEAADRKRIFETVAVMPTDEAFQALLDRLDRKHARPALLEAMKRFPVRALRLLAAAGSAETAALLADHVRAHAEVVAAALPGLPDETRAVIEPIANAAAPVPEAAPGEVPSLLRAPAWRSPRRPVVPGLTAPAPAMAWAEGERQTWLTGDPKVEEPASADWEMLVEGYKNGGPQTGSVQLMVYGPEELIRPLLAGFQGFARPWAHTWTRVLAAKYELDALPVALLMAKAGPDTCYPPLLPFLDARVATLAADWLLSGGQRQTGGRAWLDRHGLAAVPLLVPAALGKTAKPSRTAENALRHLSSAHGRAAVVDAARAVHGDEAAAALDELLSTHPAGTGLAGPPKIGDWVDPAVLPQVLLRGRERALPAETTPNLVEFLALPDPFGLEEVREACDPESLAEFGWALFQKWRDAGNPSKDGWALAQLGRSGDDETVRRLTPVIRAWPGEGGHRYAVTGLGVLAGIGSDVALMHLHGIAQKVKFKALKAEAQRRIEEVAGHLGLSTEQLADRLVPGFGLDADGSLTLDYGPRRFTVTFDEQLKPVVADEDGKRRKALPSPGAKDDPELAPAAHRAFAALKKDVRTVASDQLHRLERAMVTQRRWTTDEFRRFIVDHPLMWHLARRLVWIAEDGDKASSFRIAEDRTYADAGDDPFALPESARVGIAHPLHLGDAVGTWSEVFADYEILQPFPQLGRAVHALTDEERASGRLARFEKLKVPFGKVLGLVKLGWERGVPLDAGGERWISRRVADDRYVVIDLDPGIAVGAVDATGDHQTLDYVWFATEPDDYRPSRGTPLRFGELDRVTASEVIADLTTLAEAAV</sequence>
<dbReference type="RefSeq" id="WP_131889905.1">
    <property type="nucleotide sequence ID" value="NZ_SMKU01000017.1"/>
</dbReference>
<evidence type="ECO:0000313" key="4">
    <source>
        <dbReference type="Proteomes" id="UP000294513"/>
    </source>
</evidence>
<feature type="region of interest" description="Disordered" evidence="1">
    <location>
        <begin position="830"/>
        <end position="849"/>
    </location>
</feature>
<dbReference type="Pfam" id="PF13569">
    <property type="entry name" value="DUF4132"/>
    <property type="match status" value="1"/>
</dbReference>
<dbReference type="OrthoDB" id="4554725at2"/>